<accession>A0A1V9FS83</accession>
<feature type="chain" id="PRO_5010706881" description="Outer membrane protein beta-barrel domain-containing protein" evidence="4">
    <location>
        <begin position="22"/>
        <end position="817"/>
    </location>
</feature>
<organism evidence="7 8">
    <name type="scientific">Niastella vici</name>
    <dbReference type="NCBI Taxonomy" id="1703345"/>
    <lineage>
        <taxon>Bacteria</taxon>
        <taxon>Pseudomonadati</taxon>
        <taxon>Bacteroidota</taxon>
        <taxon>Chitinophagia</taxon>
        <taxon>Chitinophagales</taxon>
        <taxon>Chitinophagaceae</taxon>
        <taxon>Niastella</taxon>
    </lineage>
</organism>
<dbReference type="OrthoDB" id="905812at2"/>
<evidence type="ECO:0000256" key="2">
    <source>
        <dbReference type="ARBA" id="ARBA00023136"/>
    </source>
</evidence>
<evidence type="ECO:0008006" key="9">
    <source>
        <dbReference type="Google" id="ProtNLM"/>
    </source>
</evidence>
<dbReference type="AlphaFoldDB" id="A0A1V9FS83"/>
<dbReference type="Gene3D" id="2.40.170.20">
    <property type="entry name" value="TonB-dependent receptor, beta-barrel domain"/>
    <property type="match status" value="1"/>
</dbReference>
<keyword evidence="3" id="KW-0998">Cell outer membrane</keyword>
<evidence type="ECO:0000313" key="7">
    <source>
        <dbReference type="EMBL" id="OQP61147.1"/>
    </source>
</evidence>
<keyword evidence="4" id="KW-0732">Signal</keyword>
<dbReference type="InterPro" id="IPR008969">
    <property type="entry name" value="CarboxyPept-like_regulatory"/>
</dbReference>
<dbReference type="InterPro" id="IPR037066">
    <property type="entry name" value="Plug_dom_sf"/>
</dbReference>
<dbReference type="RefSeq" id="WP_081151484.1">
    <property type="nucleotide sequence ID" value="NZ_LVYD01000058.1"/>
</dbReference>
<comment type="subcellular location">
    <subcellularLocation>
        <location evidence="1">Cell outer membrane</location>
    </subcellularLocation>
</comment>
<dbReference type="SUPFAM" id="SSF56935">
    <property type="entry name" value="Porins"/>
    <property type="match status" value="1"/>
</dbReference>
<dbReference type="PANTHER" id="PTHR40980">
    <property type="entry name" value="PLUG DOMAIN-CONTAINING PROTEIN"/>
    <property type="match status" value="1"/>
</dbReference>
<reference evidence="7 8" key="1">
    <citation type="submission" date="2016-03" db="EMBL/GenBank/DDBJ databases">
        <title>Niastella vici sp. nov., isolated from farmland soil.</title>
        <authorList>
            <person name="Chen L."/>
            <person name="Wang D."/>
            <person name="Yang S."/>
            <person name="Wang G."/>
        </authorList>
    </citation>
    <scope>NUCLEOTIDE SEQUENCE [LARGE SCALE GENOMIC DNA]</scope>
    <source>
        <strain evidence="7 8">DJ57</strain>
    </source>
</reference>
<dbReference type="Pfam" id="PF14905">
    <property type="entry name" value="OMP_b-brl_3"/>
    <property type="match status" value="1"/>
</dbReference>
<dbReference type="InterPro" id="IPR012910">
    <property type="entry name" value="Plug_dom"/>
</dbReference>
<feature type="signal peptide" evidence="4">
    <location>
        <begin position="1"/>
        <end position="21"/>
    </location>
</feature>
<dbReference type="STRING" id="1703345.A3860_05360"/>
<evidence type="ECO:0000256" key="4">
    <source>
        <dbReference type="SAM" id="SignalP"/>
    </source>
</evidence>
<comment type="caution">
    <text evidence="7">The sequence shown here is derived from an EMBL/GenBank/DDBJ whole genome shotgun (WGS) entry which is preliminary data.</text>
</comment>
<gene>
    <name evidence="7" type="ORF">A3860_05360</name>
</gene>
<evidence type="ECO:0000259" key="6">
    <source>
        <dbReference type="Pfam" id="PF14905"/>
    </source>
</evidence>
<dbReference type="SUPFAM" id="SSF49464">
    <property type="entry name" value="Carboxypeptidase regulatory domain-like"/>
    <property type="match status" value="1"/>
</dbReference>
<dbReference type="Proteomes" id="UP000192796">
    <property type="component" value="Unassembled WGS sequence"/>
</dbReference>
<dbReference type="GO" id="GO:0009279">
    <property type="term" value="C:cell outer membrane"/>
    <property type="evidence" value="ECO:0007669"/>
    <property type="project" value="UniProtKB-SubCell"/>
</dbReference>
<dbReference type="Pfam" id="PF07715">
    <property type="entry name" value="Plug"/>
    <property type="match status" value="1"/>
</dbReference>
<dbReference type="Gene3D" id="2.170.130.10">
    <property type="entry name" value="TonB-dependent receptor, plug domain"/>
    <property type="match status" value="1"/>
</dbReference>
<feature type="domain" description="TonB-dependent receptor plug" evidence="5">
    <location>
        <begin position="150"/>
        <end position="226"/>
    </location>
</feature>
<sequence>MKYSLGLFLLMITVICPGLMAQQNPAGRPVVVQGKVVGDEQVSFATVALLRARDGGQVTRTVTDSLGRFNLTVNTGDTFLLAVSHVGFISERSPVFNPDTAKEDVLHFTIRLNRNAAGLKEVEVTKMPVVERKLDRVVIRVDNNIVASGESVMELLRTLPGIVVDGANNVSIKGRSDIRVMIDGRETYLKGEQLKAMLASMPANNIQKVEVFSNPPARYSAEGAGGLINLITKNRETPGISGNIYSSYAQGIYGRTTAGGLLNYKNKRLLVTGSYDLVHGTGFFNDDEKRRFLSSSPVITFLQQTHRPTTSTNHYYKAGFDYRIARNQNIAVSFDGTVSDSRKPYDATLKVYHDPNAIDSSYTINNLTKTHYTNTNLNADYTLRIDTTGQTLTANYSHLQFNTKDTNSYHSLFFDNNGSNPRAPQMDGSYNKATIRVNAYKLDYKRNLPGKVQLETGLKYTSSVTDNDIAFYIFQNGAYKKDVSRTNHFIYTENIGAAYISARRNFKKLDIQAGLRYEETRAKIDLITDTFLIRRHLQNLFPTLFLEYRISDNHKLNFTSGRRIKRPDYASLNPFAFYYDPFSYSTGNPYLLPQFTFSNDVTYTYRNENTLSLGYSYVTNLLNEITIQNDTTKTVIYKNENINSSKSLYLEVYVPWKIASWWSTNADVNVAYTSVKGNADYGVFSNKRTEVSVSNNHNFTLPKGYTAQVNFLYYGPSVYGVTVFKGRERLSLGLKRSFFKKSLTATLRFTDIFYSDKVRTTTTVLNQDIAFRTVRDTRKVGITLTYNFRSGAKFNERKVQFGGQDEKNRMSITPKTN</sequence>
<feature type="domain" description="Outer membrane protein beta-barrel" evidence="6">
    <location>
        <begin position="384"/>
        <end position="786"/>
    </location>
</feature>
<protein>
    <recommendedName>
        <fullName evidence="9">Outer membrane protein beta-barrel domain-containing protein</fullName>
    </recommendedName>
</protein>
<proteinExistence type="predicted"/>
<evidence type="ECO:0000256" key="3">
    <source>
        <dbReference type="ARBA" id="ARBA00023237"/>
    </source>
</evidence>
<keyword evidence="2" id="KW-0472">Membrane</keyword>
<evidence type="ECO:0000259" key="5">
    <source>
        <dbReference type="Pfam" id="PF07715"/>
    </source>
</evidence>
<name>A0A1V9FS83_9BACT</name>
<keyword evidence="8" id="KW-1185">Reference proteome</keyword>
<dbReference type="InterPro" id="IPR041700">
    <property type="entry name" value="OMP_b-brl_3"/>
</dbReference>
<dbReference type="InterPro" id="IPR036942">
    <property type="entry name" value="Beta-barrel_TonB_sf"/>
</dbReference>
<evidence type="ECO:0000313" key="8">
    <source>
        <dbReference type="Proteomes" id="UP000192796"/>
    </source>
</evidence>
<evidence type="ECO:0000256" key="1">
    <source>
        <dbReference type="ARBA" id="ARBA00004442"/>
    </source>
</evidence>
<dbReference type="PANTHER" id="PTHR40980:SF4">
    <property type="entry name" value="TONB-DEPENDENT RECEPTOR-LIKE BETA-BARREL DOMAIN-CONTAINING PROTEIN"/>
    <property type="match status" value="1"/>
</dbReference>
<dbReference type="EMBL" id="LVYD01000058">
    <property type="protein sequence ID" value="OQP61147.1"/>
    <property type="molecule type" value="Genomic_DNA"/>
</dbReference>